<dbReference type="AlphaFoldDB" id="A0A6L2K915"/>
<feature type="compositionally biased region" description="Acidic residues" evidence="2">
    <location>
        <begin position="300"/>
        <end position="321"/>
    </location>
</feature>
<comment type="caution">
    <text evidence="3">The sequence shown here is derived from an EMBL/GenBank/DDBJ whole genome shotgun (WGS) entry which is preliminary data.</text>
</comment>
<gene>
    <name evidence="3" type="ORF">Tci_016483</name>
</gene>
<feature type="compositionally biased region" description="Low complexity" evidence="2">
    <location>
        <begin position="159"/>
        <end position="169"/>
    </location>
</feature>
<feature type="region of interest" description="Disordered" evidence="2">
    <location>
        <begin position="292"/>
        <end position="322"/>
    </location>
</feature>
<accession>A0A6L2K915</accession>
<proteinExistence type="predicted"/>
<name>A0A6L2K915_TANCI</name>
<feature type="coiled-coil region" evidence="1">
    <location>
        <begin position="348"/>
        <end position="382"/>
    </location>
</feature>
<evidence type="ECO:0000313" key="3">
    <source>
        <dbReference type="EMBL" id="GEU44505.1"/>
    </source>
</evidence>
<feature type="region of interest" description="Disordered" evidence="2">
    <location>
        <begin position="139"/>
        <end position="186"/>
    </location>
</feature>
<evidence type="ECO:0000256" key="1">
    <source>
        <dbReference type="SAM" id="Coils"/>
    </source>
</evidence>
<reference evidence="3" key="1">
    <citation type="journal article" date="2019" name="Sci. Rep.">
        <title>Draft genome of Tanacetum cinerariifolium, the natural source of mosquito coil.</title>
        <authorList>
            <person name="Yamashiro T."/>
            <person name="Shiraishi A."/>
            <person name="Satake H."/>
            <person name="Nakayama K."/>
        </authorList>
    </citation>
    <scope>NUCLEOTIDE SEQUENCE</scope>
</reference>
<keyword evidence="1" id="KW-0175">Coiled coil</keyword>
<protein>
    <submittedName>
        <fullName evidence="3">Uncharacterized protein</fullName>
    </submittedName>
</protein>
<sequence length="426" mass="47003">MAENPVPFTHAKQVGFNLKDVILNTNNEVALFYPEHSNKEVFICVSDFISKCCIRKAFTRSLIQYKECLSEFWYSAKAIDNSKVSFSILAGRIYRVLGLNTFRKAIRAHYLSHSSDYVDPPSIDINPVAFKAPIYSSQTEKKVSQGTNPRAKVGHKKQSTSSKQPSMSSGEATKGRSSKAPTAGGLTSLGVTSEEGAHLQLSSGMSAFSKLKHTYSASQGKDEGIKNNSLDHTFAGTDPNVLADKTKYISDELETILVTPKTGTKNAAKPSEEIKFGEIKLEDLAKLVPNFKADLKDPDSPEDDPIIVVDDSEEDEEEDKNEEIYSTTNDKREDILASIPPSSRSIHIQELTKQVLLLQSQKHTLETEKKKAEAGIARLKAQHPSPNVGQLNKLLIKSLTAEFLKILSAHDFYSSLPTELKEVPSN</sequence>
<organism evidence="3">
    <name type="scientific">Tanacetum cinerariifolium</name>
    <name type="common">Dalmatian daisy</name>
    <name type="synonym">Chrysanthemum cinerariifolium</name>
    <dbReference type="NCBI Taxonomy" id="118510"/>
    <lineage>
        <taxon>Eukaryota</taxon>
        <taxon>Viridiplantae</taxon>
        <taxon>Streptophyta</taxon>
        <taxon>Embryophyta</taxon>
        <taxon>Tracheophyta</taxon>
        <taxon>Spermatophyta</taxon>
        <taxon>Magnoliopsida</taxon>
        <taxon>eudicotyledons</taxon>
        <taxon>Gunneridae</taxon>
        <taxon>Pentapetalae</taxon>
        <taxon>asterids</taxon>
        <taxon>campanulids</taxon>
        <taxon>Asterales</taxon>
        <taxon>Asteraceae</taxon>
        <taxon>Asteroideae</taxon>
        <taxon>Anthemideae</taxon>
        <taxon>Anthemidinae</taxon>
        <taxon>Tanacetum</taxon>
    </lineage>
</organism>
<evidence type="ECO:0000256" key="2">
    <source>
        <dbReference type="SAM" id="MobiDB-lite"/>
    </source>
</evidence>
<dbReference type="EMBL" id="BKCJ010001855">
    <property type="protein sequence ID" value="GEU44505.1"/>
    <property type="molecule type" value="Genomic_DNA"/>
</dbReference>